<protein>
    <submittedName>
        <fullName evidence="2">Sporulation-specific N-acetylmuramoyl-L-alanine amidase</fullName>
        <ecNumber evidence="2">3.5.1.28</ecNumber>
    </submittedName>
</protein>
<name>A0A1S8S3C3_CLOBE</name>
<dbReference type="CDD" id="cd02696">
    <property type="entry name" value="MurNAc-LAA"/>
    <property type="match status" value="1"/>
</dbReference>
<evidence type="ECO:0000259" key="1">
    <source>
        <dbReference type="SMART" id="SM00646"/>
    </source>
</evidence>
<dbReference type="SUPFAM" id="SSF53187">
    <property type="entry name" value="Zn-dependent exopeptidases"/>
    <property type="match status" value="1"/>
</dbReference>
<dbReference type="PANTHER" id="PTHR30032">
    <property type="entry name" value="N-ACETYLMURAMOYL-L-ALANINE AMIDASE-RELATED"/>
    <property type="match status" value="1"/>
</dbReference>
<dbReference type="SMART" id="SM00646">
    <property type="entry name" value="Ami_3"/>
    <property type="match status" value="1"/>
</dbReference>
<dbReference type="PANTHER" id="PTHR30032:SF1">
    <property type="entry name" value="N-ACETYLMURAMOYL-L-ALANINE AMIDASE LYTC"/>
    <property type="match status" value="1"/>
</dbReference>
<dbReference type="AlphaFoldDB" id="A0A1S8S3C3"/>
<proteinExistence type="predicted"/>
<dbReference type="InterPro" id="IPR002508">
    <property type="entry name" value="MurNAc-LAA_cat"/>
</dbReference>
<evidence type="ECO:0000313" key="2">
    <source>
        <dbReference type="EMBL" id="OOM59939.1"/>
    </source>
</evidence>
<dbReference type="GO" id="GO:0009253">
    <property type="term" value="P:peptidoglycan catabolic process"/>
    <property type="evidence" value="ECO:0007669"/>
    <property type="project" value="InterPro"/>
</dbReference>
<dbReference type="RefSeq" id="WP_077839595.1">
    <property type="nucleotide sequence ID" value="NZ_JABTAE010000001.1"/>
</dbReference>
<dbReference type="Pfam" id="PF01520">
    <property type="entry name" value="Amidase_3"/>
    <property type="match status" value="1"/>
</dbReference>
<keyword evidence="2" id="KW-0378">Hydrolase</keyword>
<reference evidence="2 3" key="1">
    <citation type="submission" date="2016-05" db="EMBL/GenBank/DDBJ databases">
        <title>Microbial solvent formation.</title>
        <authorList>
            <person name="Poehlein A."/>
            <person name="Montoya Solano J.D."/>
            <person name="Flitsch S."/>
            <person name="Krabben P."/>
            <person name="Duerre P."/>
            <person name="Daniel R."/>
        </authorList>
    </citation>
    <scope>NUCLEOTIDE SEQUENCE [LARGE SCALE GENOMIC DNA]</scope>
    <source>
        <strain evidence="2 3">DSM 53</strain>
    </source>
</reference>
<dbReference type="EMBL" id="LZZI01000061">
    <property type="protein sequence ID" value="OOM59939.1"/>
    <property type="molecule type" value="Genomic_DNA"/>
</dbReference>
<evidence type="ECO:0000313" key="3">
    <source>
        <dbReference type="Proteomes" id="UP000190973"/>
    </source>
</evidence>
<dbReference type="Proteomes" id="UP000190973">
    <property type="component" value="Unassembled WGS sequence"/>
</dbReference>
<dbReference type="EC" id="3.5.1.28" evidence="2"/>
<dbReference type="InterPro" id="IPR051922">
    <property type="entry name" value="Bact_Sporulation_Assoc"/>
</dbReference>
<sequence>MKIAIDLGHGVGQDRGAVGVIAEETIINTVGALVISKLKDLGHEVIEVRPIGELSVGQSLAARVQKADSNNVDLFVSLHANAGGGVGTEVFTYNAKEVPEARAVLNNIVALGFTDRGIKDGSKLYVVRNPSATAMLIEVCFVDTQSDVDLYNSIGTEAIANAIVNGLTGQVANNSKGYVVTTYLPNAYEGYDGIDINYVLSYFPGSRAYMKHNNKGMWIETQMLPIEKCNELKETLGYWFYSIEQ</sequence>
<comment type="caution">
    <text evidence="2">The sequence shown here is derived from an EMBL/GenBank/DDBJ whole genome shotgun (WGS) entry which is preliminary data.</text>
</comment>
<dbReference type="GO" id="GO:0008745">
    <property type="term" value="F:N-acetylmuramoyl-L-alanine amidase activity"/>
    <property type="evidence" value="ECO:0007669"/>
    <property type="project" value="UniProtKB-EC"/>
</dbReference>
<feature type="domain" description="MurNAc-LAA" evidence="1">
    <location>
        <begin position="64"/>
        <end position="168"/>
    </location>
</feature>
<organism evidence="2 3">
    <name type="scientific">Clostridium beijerinckii</name>
    <name type="common">Clostridium MP</name>
    <dbReference type="NCBI Taxonomy" id="1520"/>
    <lineage>
        <taxon>Bacteria</taxon>
        <taxon>Bacillati</taxon>
        <taxon>Bacillota</taxon>
        <taxon>Clostridia</taxon>
        <taxon>Eubacteriales</taxon>
        <taxon>Clostridiaceae</taxon>
        <taxon>Clostridium</taxon>
    </lineage>
</organism>
<gene>
    <name evidence="2" type="primary">cwlC_2</name>
    <name evidence="2" type="ORF">CLBCK_31620</name>
</gene>
<dbReference type="Gene3D" id="3.40.630.40">
    <property type="entry name" value="Zn-dependent exopeptidases"/>
    <property type="match status" value="1"/>
</dbReference>
<accession>A0A1S8S3C3</accession>